<comment type="caution">
    <text evidence="5">Lacks conserved residue(s) required for the propagation of feature annotation.</text>
</comment>
<evidence type="ECO:0000259" key="6">
    <source>
        <dbReference type="PROSITE" id="PS50203"/>
    </source>
</evidence>
<keyword evidence="8" id="KW-1185">Reference proteome</keyword>
<comment type="similarity">
    <text evidence="1">Belongs to the peptidase C2 family.</text>
</comment>
<feature type="domain" description="Calpain catalytic" evidence="6">
    <location>
        <begin position="41"/>
        <end position="223"/>
    </location>
</feature>
<dbReference type="Pfam" id="PF00648">
    <property type="entry name" value="Peptidase_C2"/>
    <property type="match status" value="1"/>
</dbReference>
<evidence type="ECO:0000313" key="8">
    <source>
        <dbReference type="Proteomes" id="UP000688137"/>
    </source>
</evidence>
<evidence type="ECO:0000313" key="7">
    <source>
        <dbReference type="EMBL" id="CAD8101831.1"/>
    </source>
</evidence>
<dbReference type="InterPro" id="IPR001300">
    <property type="entry name" value="Peptidase_C2_calpain_cat"/>
</dbReference>
<dbReference type="AlphaFoldDB" id="A0A8S1PG59"/>
<keyword evidence="4" id="KW-0788">Thiol protease</keyword>
<dbReference type="SMART" id="SM00230">
    <property type="entry name" value="CysPc"/>
    <property type="match status" value="1"/>
</dbReference>
<dbReference type="PROSITE" id="PS50203">
    <property type="entry name" value="CALPAIN_CAT"/>
    <property type="match status" value="1"/>
</dbReference>
<protein>
    <recommendedName>
        <fullName evidence="6">Calpain catalytic domain-containing protein</fullName>
    </recommendedName>
</protein>
<evidence type="ECO:0000256" key="1">
    <source>
        <dbReference type="ARBA" id="ARBA00007623"/>
    </source>
</evidence>
<evidence type="ECO:0000256" key="5">
    <source>
        <dbReference type="PROSITE-ProRule" id="PRU00239"/>
    </source>
</evidence>
<evidence type="ECO:0000256" key="2">
    <source>
        <dbReference type="ARBA" id="ARBA00022670"/>
    </source>
</evidence>
<dbReference type="PANTHER" id="PTHR10183">
    <property type="entry name" value="CALPAIN"/>
    <property type="match status" value="1"/>
</dbReference>
<evidence type="ECO:0000256" key="4">
    <source>
        <dbReference type="ARBA" id="ARBA00022807"/>
    </source>
</evidence>
<keyword evidence="3" id="KW-0378">Hydrolase</keyword>
<organism evidence="7 8">
    <name type="scientific">Paramecium primaurelia</name>
    <dbReference type="NCBI Taxonomy" id="5886"/>
    <lineage>
        <taxon>Eukaryota</taxon>
        <taxon>Sar</taxon>
        <taxon>Alveolata</taxon>
        <taxon>Ciliophora</taxon>
        <taxon>Intramacronucleata</taxon>
        <taxon>Oligohymenophorea</taxon>
        <taxon>Peniculida</taxon>
        <taxon>Parameciidae</taxon>
        <taxon>Paramecium</taxon>
    </lineage>
</organism>
<gene>
    <name evidence="7" type="ORF">PPRIM_AZ9-3.1.T1160155</name>
</gene>
<comment type="caution">
    <text evidence="7">The sequence shown here is derived from an EMBL/GenBank/DDBJ whole genome shotgun (WGS) entry which is preliminary data.</text>
</comment>
<proteinExistence type="inferred from homology"/>
<dbReference type="InterPro" id="IPR022684">
    <property type="entry name" value="Calpain_cysteine_protease"/>
</dbReference>
<evidence type="ECO:0000256" key="3">
    <source>
        <dbReference type="ARBA" id="ARBA00022801"/>
    </source>
</evidence>
<dbReference type="GO" id="GO:0004198">
    <property type="term" value="F:calcium-dependent cysteine-type endopeptidase activity"/>
    <property type="evidence" value="ECO:0007669"/>
    <property type="project" value="InterPro"/>
</dbReference>
<reference evidence="7" key="1">
    <citation type="submission" date="2021-01" db="EMBL/GenBank/DDBJ databases">
        <authorList>
            <consortium name="Genoscope - CEA"/>
            <person name="William W."/>
        </authorList>
    </citation>
    <scope>NUCLEOTIDE SEQUENCE</scope>
</reference>
<sequence length="584" mass="70221">MGCIVYQQDSMEIRIPNQSLYDEPYKNNHFTKSKLTCNQPEYTDETFQRININLSKDQRRFEPQKNYQWKRISQSNTNQNLCSEFKYEQIKKGELNNDQFLNALRILSSQDIILKKIFLTKQIQINCQYKLVLNQQGLWQEIIIDDYLPFNMSGKPLFSYYDGDDFWVQLIEKAFSKIYGCYEKLEQIEMVNELLRDITGAPYLELDENERENYFLDLQQNLKLNINEFKKYKIFFIPFNAKYIQITQQISIPIKNQQVKQVMQLTIQQQCHTFITISQKDLKVINQNYYAQLHMIIVEYDIKKEHFKHIYSKYQQVRDLTIECELDIGSYLIYIEAFWQQQTDYTLNIQSYGNRQVYFQQLSWMTEQEKADLLQKIIYCHSKRQKKKIYGNDQLQSVQSQIGRYKYILFENNTLDQTLKINLKFQKHLVIVNFPYNDQNNQYIQVQPNENKLMIFQILLENDDQHYFGIQEEDCNIVGPLTDDQLIEKAMSEPTSIIVRNQQMKIYNVKLDGECALVYVNDSEQKYIELNKLKLINLSYKGNRNPGQLNIEVLPKQKLLYRFDKIDKTQLQYEFECNQQFRFE</sequence>
<dbReference type="PANTHER" id="PTHR10183:SF379">
    <property type="entry name" value="CALPAIN-5"/>
    <property type="match status" value="1"/>
</dbReference>
<dbReference type="GO" id="GO:0006508">
    <property type="term" value="P:proteolysis"/>
    <property type="evidence" value="ECO:0007669"/>
    <property type="project" value="UniProtKB-KW"/>
</dbReference>
<accession>A0A8S1PG59</accession>
<dbReference type="EMBL" id="CAJJDM010000119">
    <property type="protein sequence ID" value="CAD8101831.1"/>
    <property type="molecule type" value="Genomic_DNA"/>
</dbReference>
<dbReference type="Proteomes" id="UP000688137">
    <property type="component" value="Unassembled WGS sequence"/>
</dbReference>
<keyword evidence="2" id="KW-0645">Protease</keyword>
<name>A0A8S1PG59_PARPR</name>
<dbReference type="OMA" id="TIQQQCH"/>